<protein>
    <recommendedName>
        <fullName evidence="4">T9SS type A sorting domain-containing protein</fullName>
    </recommendedName>
</protein>
<dbReference type="RefSeq" id="WP_137340478.1">
    <property type="nucleotide sequence ID" value="NZ_BSQH01000006.1"/>
</dbReference>
<dbReference type="AlphaFoldDB" id="A0A4U6D7J4"/>
<evidence type="ECO:0000313" key="3">
    <source>
        <dbReference type="Proteomes" id="UP000304900"/>
    </source>
</evidence>
<name>A0A4U6D7J4_9BACT</name>
<dbReference type="OrthoDB" id="957609at2"/>
<dbReference type="Proteomes" id="UP000304900">
    <property type="component" value="Unassembled WGS sequence"/>
</dbReference>
<accession>A0A4U6D7J4</accession>
<reference evidence="2 3" key="1">
    <citation type="submission" date="2019-05" db="EMBL/GenBank/DDBJ databases">
        <title>Dyadobacter AR-3-8 sp. nov., isolated from arctic soil.</title>
        <authorList>
            <person name="Chaudhary D.K."/>
        </authorList>
    </citation>
    <scope>NUCLEOTIDE SEQUENCE [LARGE SCALE GENOMIC DNA]</scope>
    <source>
        <strain evidence="2 3">AR-3-8</strain>
    </source>
</reference>
<evidence type="ECO:0000313" key="2">
    <source>
        <dbReference type="EMBL" id="TKT92108.1"/>
    </source>
</evidence>
<evidence type="ECO:0000256" key="1">
    <source>
        <dbReference type="SAM" id="SignalP"/>
    </source>
</evidence>
<sequence length="138" mass="16133">MKNNFYLLRQVSCLILILAALSEAHSQNTTRKSDIAFYSDFYVMQVRPMKFKISYSWPETDRVLVRISDGNNNLIFTETALVYKKYQKLFDLSSFMDGQYTFELFDGEKRFRQSFDISTKTTRVAVAPNTKALFIADF</sequence>
<keyword evidence="1" id="KW-0732">Signal</keyword>
<proteinExistence type="predicted"/>
<evidence type="ECO:0008006" key="4">
    <source>
        <dbReference type="Google" id="ProtNLM"/>
    </source>
</evidence>
<feature type="signal peptide" evidence="1">
    <location>
        <begin position="1"/>
        <end position="26"/>
    </location>
</feature>
<dbReference type="EMBL" id="SZVO01000005">
    <property type="protein sequence ID" value="TKT92108.1"/>
    <property type="molecule type" value="Genomic_DNA"/>
</dbReference>
<gene>
    <name evidence="2" type="ORF">FDK13_13320</name>
</gene>
<comment type="caution">
    <text evidence="2">The sequence shown here is derived from an EMBL/GenBank/DDBJ whole genome shotgun (WGS) entry which is preliminary data.</text>
</comment>
<feature type="chain" id="PRO_5020761174" description="T9SS type A sorting domain-containing protein" evidence="1">
    <location>
        <begin position="27"/>
        <end position="138"/>
    </location>
</feature>
<keyword evidence="3" id="KW-1185">Reference proteome</keyword>
<organism evidence="2 3">
    <name type="scientific">Dyadobacter frigoris</name>
    <dbReference type="NCBI Taxonomy" id="2576211"/>
    <lineage>
        <taxon>Bacteria</taxon>
        <taxon>Pseudomonadati</taxon>
        <taxon>Bacteroidota</taxon>
        <taxon>Cytophagia</taxon>
        <taxon>Cytophagales</taxon>
        <taxon>Spirosomataceae</taxon>
        <taxon>Dyadobacter</taxon>
    </lineage>
</organism>